<keyword evidence="2" id="KW-0472">Membrane</keyword>
<comment type="caution">
    <text evidence="4">The sequence shown here is derived from an EMBL/GenBank/DDBJ whole genome shotgun (WGS) entry which is preliminary data.</text>
</comment>
<evidence type="ECO:0000259" key="3">
    <source>
        <dbReference type="Pfam" id="PF08392"/>
    </source>
</evidence>
<protein>
    <recommendedName>
        <fullName evidence="3">FAE domain-containing protein</fullName>
    </recommendedName>
</protein>
<gene>
    <name evidence="4" type="ORF">KI387_037648</name>
</gene>
<dbReference type="SUPFAM" id="SSF53901">
    <property type="entry name" value="Thiolase-like"/>
    <property type="match status" value="1"/>
</dbReference>
<dbReference type="AlphaFoldDB" id="A0AA38FSB9"/>
<dbReference type="Gene3D" id="3.40.47.10">
    <property type="match status" value="1"/>
</dbReference>
<name>A0AA38FSB9_TAXCH</name>
<evidence type="ECO:0000313" key="4">
    <source>
        <dbReference type="EMBL" id="KAH9309737.1"/>
    </source>
</evidence>
<dbReference type="GO" id="GO:0006633">
    <property type="term" value="P:fatty acid biosynthetic process"/>
    <property type="evidence" value="ECO:0007669"/>
    <property type="project" value="InterPro"/>
</dbReference>
<feature type="transmembrane region" description="Helical" evidence="2">
    <location>
        <begin position="46"/>
        <end position="67"/>
    </location>
</feature>
<keyword evidence="1" id="KW-0808">Transferase</keyword>
<sequence length="135" mass="14916">MELKEGGNIAEMEPKKLDQAAVSIRSGQKLPDFPQSVKLKYVKLGYHYVISHAMYLLFCPIAVLVAAEVGTLGPEDLYELWQHLRLNLPFNPTPSLSAMIINHYKLRGNITSYNLGGMGCSAGLISIDLAKDLLQ</sequence>
<dbReference type="InterPro" id="IPR012392">
    <property type="entry name" value="3-ktacl-CoA_syn"/>
</dbReference>
<dbReference type="InterPro" id="IPR013601">
    <property type="entry name" value="FAE1_typ3_polyketide_synth"/>
</dbReference>
<dbReference type="Pfam" id="PF08392">
    <property type="entry name" value="FAE1_CUT1_RppA"/>
    <property type="match status" value="1"/>
</dbReference>
<dbReference type="EMBL" id="JAHRHJ020000007">
    <property type="protein sequence ID" value="KAH9309737.1"/>
    <property type="molecule type" value="Genomic_DNA"/>
</dbReference>
<evidence type="ECO:0000313" key="5">
    <source>
        <dbReference type="Proteomes" id="UP000824469"/>
    </source>
</evidence>
<dbReference type="Proteomes" id="UP000824469">
    <property type="component" value="Unassembled WGS sequence"/>
</dbReference>
<evidence type="ECO:0000256" key="2">
    <source>
        <dbReference type="SAM" id="Phobius"/>
    </source>
</evidence>
<dbReference type="GO" id="GO:0016020">
    <property type="term" value="C:membrane"/>
    <property type="evidence" value="ECO:0007669"/>
    <property type="project" value="InterPro"/>
</dbReference>
<keyword evidence="2" id="KW-0812">Transmembrane</keyword>
<keyword evidence="2" id="KW-1133">Transmembrane helix</keyword>
<evidence type="ECO:0000256" key="1">
    <source>
        <dbReference type="ARBA" id="ARBA00023315"/>
    </source>
</evidence>
<keyword evidence="5" id="KW-1185">Reference proteome</keyword>
<reference evidence="4 5" key="1">
    <citation type="journal article" date="2021" name="Nat. Plants">
        <title>The Taxus genome provides insights into paclitaxel biosynthesis.</title>
        <authorList>
            <person name="Xiong X."/>
            <person name="Gou J."/>
            <person name="Liao Q."/>
            <person name="Li Y."/>
            <person name="Zhou Q."/>
            <person name="Bi G."/>
            <person name="Li C."/>
            <person name="Du R."/>
            <person name="Wang X."/>
            <person name="Sun T."/>
            <person name="Guo L."/>
            <person name="Liang H."/>
            <person name="Lu P."/>
            <person name="Wu Y."/>
            <person name="Zhang Z."/>
            <person name="Ro D.K."/>
            <person name="Shang Y."/>
            <person name="Huang S."/>
            <person name="Yan J."/>
        </authorList>
    </citation>
    <scope>NUCLEOTIDE SEQUENCE [LARGE SCALE GENOMIC DNA]</scope>
    <source>
        <strain evidence="4">Ta-2019</strain>
    </source>
</reference>
<accession>A0AA38FSB9</accession>
<proteinExistence type="predicted"/>
<keyword evidence="1" id="KW-0012">Acyltransferase</keyword>
<dbReference type="PANTHER" id="PTHR31561">
    <property type="entry name" value="3-KETOACYL-COA SYNTHASE"/>
    <property type="match status" value="1"/>
</dbReference>
<feature type="domain" description="FAE" evidence="3">
    <location>
        <begin position="90"/>
        <end position="135"/>
    </location>
</feature>
<dbReference type="GO" id="GO:0016747">
    <property type="term" value="F:acyltransferase activity, transferring groups other than amino-acyl groups"/>
    <property type="evidence" value="ECO:0007669"/>
    <property type="project" value="InterPro"/>
</dbReference>
<dbReference type="InterPro" id="IPR016039">
    <property type="entry name" value="Thiolase-like"/>
</dbReference>
<organism evidence="4 5">
    <name type="scientific">Taxus chinensis</name>
    <name type="common">Chinese yew</name>
    <name type="synonym">Taxus wallichiana var. chinensis</name>
    <dbReference type="NCBI Taxonomy" id="29808"/>
    <lineage>
        <taxon>Eukaryota</taxon>
        <taxon>Viridiplantae</taxon>
        <taxon>Streptophyta</taxon>
        <taxon>Embryophyta</taxon>
        <taxon>Tracheophyta</taxon>
        <taxon>Spermatophyta</taxon>
        <taxon>Pinopsida</taxon>
        <taxon>Pinidae</taxon>
        <taxon>Conifers II</taxon>
        <taxon>Cupressales</taxon>
        <taxon>Taxaceae</taxon>
        <taxon>Taxus</taxon>
    </lineage>
</organism>
<feature type="non-terminal residue" evidence="4">
    <location>
        <position position="1"/>
    </location>
</feature>